<evidence type="ECO:0000313" key="5">
    <source>
        <dbReference type="Proteomes" id="UP000677918"/>
    </source>
</evidence>
<dbReference type="PANTHER" id="PTHR30404:SF0">
    <property type="entry name" value="N-ACETYLMURAMOYL-L-ALANINE AMIDASE AMIC"/>
    <property type="match status" value="1"/>
</dbReference>
<dbReference type="SUPFAM" id="SSF53187">
    <property type="entry name" value="Zn-dependent exopeptidases"/>
    <property type="match status" value="1"/>
</dbReference>
<feature type="compositionally biased region" description="Gly residues" evidence="2">
    <location>
        <begin position="11"/>
        <end position="21"/>
    </location>
</feature>
<reference evidence="4" key="1">
    <citation type="submission" date="2021-04" db="EMBL/GenBank/DDBJ databases">
        <title>Draft genome sequence of Xylanibacillus composti strain K13.</title>
        <authorList>
            <person name="Uke A."/>
            <person name="Chhe C."/>
            <person name="Baramee S."/>
            <person name="Kosugi A."/>
        </authorList>
    </citation>
    <scope>NUCLEOTIDE SEQUENCE</scope>
    <source>
        <strain evidence="4">K13</strain>
    </source>
</reference>
<dbReference type="CDD" id="cd02696">
    <property type="entry name" value="MurNAc-LAA"/>
    <property type="match status" value="1"/>
</dbReference>
<gene>
    <name evidence="4" type="ORF">XYCOK13_26990</name>
</gene>
<dbReference type="Pfam" id="PF01520">
    <property type="entry name" value="Amidase_3"/>
    <property type="match status" value="1"/>
</dbReference>
<accession>A0A8J4M395</accession>
<feature type="region of interest" description="Disordered" evidence="2">
    <location>
        <begin position="1"/>
        <end position="21"/>
    </location>
</feature>
<evidence type="ECO:0000256" key="2">
    <source>
        <dbReference type="SAM" id="MobiDB-lite"/>
    </source>
</evidence>
<sequence length="265" mass="29317">MAKPILILDPGHGGNDPGGGSNRHWIEKNMTLQISLYQYNRFRELGVPAAITRSEDATLPPEQRTRIVRDSGAAYCLSNHINAGGGDGAEIIHSIYEGKDLAERLAQELAREGQNVRRVFTRTLPDNPGRDYYYMHRETGSVNTMIIEYGFADSSGDDVRLLRDHWRTLAEAIVRGFCRHIGHAYSPPQNGSAANGRNPDRGQGVTDGMPQVQRSVEVVNEDGTVLASGFLIGDRAYVPIRELAEAMGFAITWNGQQAVLRREDE</sequence>
<name>A0A8J4M395_9BACL</name>
<feature type="region of interest" description="Disordered" evidence="2">
    <location>
        <begin position="186"/>
        <end position="208"/>
    </location>
</feature>
<comment type="caution">
    <text evidence="4">The sequence shown here is derived from an EMBL/GenBank/DDBJ whole genome shotgun (WGS) entry which is preliminary data.</text>
</comment>
<dbReference type="EMBL" id="BOVK01000036">
    <property type="protein sequence ID" value="GIQ69875.1"/>
    <property type="molecule type" value="Genomic_DNA"/>
</dbReference>
<dbReference type="PANTHER" id="PTHR30404">
    <property type="entry name" value="N-ACETYLMURAMOYL-L-ALANINE AMIDASE"/>
    <property type="match status" value="1"/>
</dbReference>
<evidence type="ECO:0000259" key="3">
    <source>
        <dbReference type="SMART" id="SM00646"/>
    </source>
</evidence>
<dbReference type="InterPro" id="IPR002508">
    <property type="entry name" value="MurNAc-LAA_cat"/>
</dbReference>
<organism evidence="4 5">
    <name type="scientific">Xylanibacillus composti</name>
    <dbReference type="NCBI Taxonomy" id="1572762"/>
    <lineage>
        <taxon>Bacteria</taxon>
        <taxon>Bacillati</taxon>
        <taxon>Bacillota</taxon>
        <taxon>Bacilli</taxon>
        <taxon>Bacillales</taxon>
        <taxon>Paenibacillaceae</taxon>
        <taxon>Xylanibacillus</taxon>
    </lineage>
</organism>
<dbReference type="GO" id="GO:0030288">
    <property type="term" value="C:outer membrane-bounded periplasmic space"/>
    <property type="evidence" value="ECO:0007669"/>
    <property type="project" value="TreeGrafter"/>
</dbReference>
<evidence type="ECO:0000313" key="4">
    <source>
        <dbReference type="EMBL" id="GIQ69875.1"/>
    </source>
</evidence>
<dbReference type="SMART" id="SM00646">
    <property type="entry name" value="Ami_3"/>
    <property type="match status" value="1"/>
</dbReference>
<keyword evidence="1" id="KW-0378">Hydrolase</keyword>
<dbReference type="InterPro" id="IPR050695">
    <property type="entry name" value="N-acetylmuramoyl_amidase_3"/>
</dbReference>
<protein>
    <recommendedName>
        <fullName evidence="3">MurNAc-LAA domain-containing protein</fullName>
    </recommendedName>
</protein>
<proteinExistence type="predicted"/>
<dbReference type="GO" id="GO:0009253">
    <property type="term" value="P:peptidoglycan catabolic process"/>
    <property type="evidence" value="ECO:0007669"/>
    <property type="project" value="InterPro"/>
</dbReference>
<keyword evidence="5" id="KW-1185">Reference proteome</keyword>
<evidence type="ECO:0000256" key="1">
    <source>
        <dbReference type="ARBA" id="ARBA00022801"/>
    </source>
</evidence>
<dbReference type="Gene3D" id="3.40.630.40">
    <property type="entry name" value="Zn-dependent exopeptidases"/>
    <property type="match status" value="1"/>
</dbReference>
<dbReference type="Proteomes" id="UP000677918">
    <property type="component" value="Unassembled WGS sequence"/>
</dbReference>
<dbReference type="GO" id="GO:0008745">
    <property type="term" value="F:N-acetylmuramoyl-L-alanine amidase activity"/>
    <property type="evidence" value="ECO:0007669"/>
    <property type="project" value="InterPro"/>
</dbReference>
<feature type="domain" description="MurNAc-LAA" evidence="3">
    <location>
        <begin position="65"/>
        <end position="178"/>
    </location>
</feature>
<dbReference type="AlphaFoldDB" id="A0A8J4M395"/>
<dbReference type="RefSeq" id="WP_213412660.1">
    <property type="nucleotide sequence ID" value="NZ_BOVK01000036.1"/>
</dbReference>